<accession>A0A8B9PIW0</accession>
<keyword evidence="3" id="KW-0964">Secreted</keyword>
<evidence type="ECO:0000256" key="1">
    <source>
        <dbReference type="ARBA" id="ARBA00004613"/>
    </source>
</evidence>
<evidence type="ECO:0000256" key="5">
    <source>
        <dbReference type="SAM" id="Phobius"/>
    </source>
</evidence>
<comment type="subcellular location">
    <subcellularLocation>
        <location evidence="1">Secreted</location>
    </subcellularLocation>
</comment>
<dbReference type="InterPro" id="IPR016126">
    <property type="entry name" value="Secretoglobin"/>
</dbReference>
<keyword evidence="4" id="KW-0732">Signal</keyword>
<sequence length="108" mass="11720">NTRTGSLLLYVLVHCNVAQLGSFLLFIPATAVACPALWNAAAKFLYGSVQDYVDAITPFAQTPIMQATERQLKQCVQDSVTDKTALAFLVVTCGLPVVHLSVFCSEKR</sequence>
<dbReference type="Pfam" id="PF01099">
    <property type="entry name" value="Uteroglobin"/>
    <property type="match status" value="1"/>
</dbReference>
<dbReference type="AlphaFoldDB" id="A0A8B9PIW0"/>
<dbReference type="InterPro" id="IPR053723">
    <property type="entry name" value="Secretoglobin_Domain_sf"/>
</dbReference>
<proteinExistence type="inferred from homology"/>
<dbReference type="Proteomes" id="UP000694424">
    <property type="component" value="Unplaced"/>
</dbReference>
<feature type="transmembrane region" description="Helical" evidence="5">
    <location>
        <begin position="7"/>
        <end position="38"/>
    </location>
</feature>
<dbReference type="InterPro" id="IPR035960">
    <property type="entry name" value="Secretoglobin_sf"/>
</dbReference>
<dbReference type="SUPFAM" id="SSF48201">
    <property type="entry name" value="Uteroglobin-like"/>
    <property type="match status" value="1"/>
</dbReference>
<protein>
    <submittedName>
        <fullName evidence="6">Uncharacterized protein</fullName>
    </submittedName>
</protein>
<keyword evidence="5" id="KW-0812">Transmembrane</keyword>
<dbReference type="GO" id="GO:0005576">
    <property type="term" value="C:extracellular region"/>
    <property type="evidence" value="ECO:0007669"/>
    <property type="project" value="UniProtKB-SubCell"/>
</dbReference>
<comment type="similarity">
    <text evidence="2">Belongs to the secretoglobin family.</text>
</comment>
<evidence type="ECO:0000313" key="7">
    <source>
        <dbReference type="Proteomes" id="UP000694424"/>
    </source>
</evidence>
<feature type="transmembrane region" description="Helical" evidence="5">
    <location>
        <begin position="85"/>
        <end position="104"/>
    </location>
</feature>
<dbReference type="Ensembl" id="ENSAOWT00000015011.1">
    <property type="protein sequence ID" value="ENSAOWP00000013212.1"/>
    <property type="gene ID" value="ENSAOWG00000009009.1"/>
</dbReference>
<evidence type="ECO:0000256" key="4">
    <source>
        <dbReference type="ARBA" id="ARBA00022729"/>
    </source>
</evidence>
<keyword evidence="5" id="KW-1133">Transmembrane helix</keyword>
<reference evidence="6" key="2">
    <citation type="submission" date="2025-09" db="UniProtKB">
        <authorList>
            <consortium name="Ensembl"/>
        </authorList>
    </citation>
    <scope>IDENTIFICATION</scope>
</reference>
<dbReference type="Gene3D" id="1.20.920.50">
    <property type="match status" value="1"/>
</dbReference>
<dbReference type="PROSITE" id="PS51311">
    <property type="entry name" value="SCGB"/>
    <property type="match status" value="1"/>
</dbReference>
<name>A0A8B9PIW0_APTOW</name>
<reference evidence="6" key="1">
    <citation type="submission" date="2025-08" db="UniProtKB">
        <authorList>
            <consortium name="Ensembl"/>
        </authorList>
    </citation>
    <scope>IDENTIFICATION</scope>
</reference>
<evidence type="ECO:0000256" key="2">
    <source>
        <dbReference type="ARBA" id="ARBA00008650"/>
    </source>
</evidence>
<keyword evidence="5" id="KW-0472">Membrane</keyword>
<evidence type="ECO:0000256" key="3">
    <source>
        <dbReference type="ARBA" id="ARBA00022525"/>
    </source>
</evidence>
<evidence type="ECO:0000313" key="6">
    <source>
        <dbReference type="Ensembl" id="ENSAOWP00000013212.1"/>
    </source>
</evidence>
<organism evidence="6 7">
    <name type="scientific">Apteryx owenii</name>
    <name type="common">Little spotted kiwi</name>
    <dbReference type="NCBI Taxonomy" id="8824"/>
    <lineage>
        <taxon>Eukaryota</taxon>
        <taxon>Metazoa</taxon>
        <taxon>Chordata</taxon>
        <taxon>Craniata</taxon>
        <taxon>Vertebrata</taxon>
        <taxon>Euteleostomi</taxon>
        <taxon>Archelosauria</taxon>
        <taxon>Archosauria</taxon>
        <taxon>Dinosauria</taxon>
        <taxon>Saurischia</taxon>
        <taxon>Theropoda</taxon>
        <taxon>Coelurosauria</taxon>
        <taxon>Aves</taxon>
        <taxon>Palaeognathae</taxon>
        <taxon>Apterygiformes</taxon>
        <taxon>Apterygidae</taxon>
        <taxon>Apteryx</taxon>
    </lineage>
</organism>
<keyword evidence="7" id="KW-1185">Reference proteome</keyword>